<feature type="transmembrane region" description="Helical" evidence="8">
    <location>
        <begin position="200"/>
        <end position="218"/>
    </location>
</feature>
<evidence type="ECO:0000313" key="11">
    <source>
        <dbReference type="Proteomes" id="UP001596514"/>
    </source>
</evidence>
<keyword evidence="5 8" id="KW-1133">Transmembrane helix</keyword>
<feature type="transmembrane region" description="Helical" evidence="8">
    <location>
        <begin position="12"/>
        <end position="30"/>
    </location>
</feature>
<gene>
    <name evidence="10" type="ORF">ACFQVD_19265</name>
</gene>
<evidence type="ECO:0000256" key="7">
    <source>
        <dbReference type="SAM" id="MobiDB-lite"/>
    </source>
</evidence>
<dbReference type="SUPFAM" id="SSF48317">
    <property type="entry name" value="Acid phosphatase/Vanadium-dependent haloperoxidase"/>
    <property type="match status" value="1"/>
</dbReference>
<keyword evidence="3 8" id="KW-0812">Transmembrane</keyword>
<protein>
    <submittedName>
        <fullName evidence="10">Phosphatase PAP2 family protein</fullName>
    </submittedName>
</protein>
<dbReference type="RefSeq" id="WP_343964393.1">
    <property type="nucleotide sequence ID" value="NZ_BAAAGK010000023.1"/>
</dbReference>
<evidence type="ECO:0000313" key="10">
    <source>
        <dbReference type="EMBL" id="MFC7602242.1"/>
    </source>
</evidence>
<dbReference type="EMBL" id="JBHTEE010000001">
    <property type="protein sequence ID" value="MFC7602242.1"/>
    <property type="molecule type" value="Genomic_DNA"/>
</dbReference>
<organism evidence="10 11">
    <name type="scientific">Streptosporangium amethystogenes subsp. fukuiense</name>
    <dbReference type="NCBI Taxonomy" id="698418"/>
    <lineage>
        <taxon>Bacteria</taxon>
        <taxon>Bacillati</taxon>
        <taxon>Actinomycetota</taxon>
        <taxon>Actinomycetes</taxon>
        <taxon>Streptosporangiales</taxon>
        <taxon>Streptosporangiaceae</taxon>
        <taxon>Streptosporangium</taxon>
    </lineage>
</organism>
<accession>A0ABW2T1G8</accession>
<dbReference type="SMART" id="SM00014">
    <property type="entry name" value="acidPPc"/>
    <property type="match status" value="1"/>
</dbReference>
<sequence>MKTDAGNNLRNRLLGSTVSLGLGAGVVAWLSPEGTGGAGPAKVVEGASASGYRSVTEAVANAPWWASTAMEIATDGTLVLLGLILVGVWWTALRRGDVRGVAGTVMIGVGTVAAYAISETVKLMVTEERPCRVVPGAAAAIAECPEVGDWSFPSNHATLAAGLAVGLALLRPRLAALTLPLAAVAALLRVMVGVHYPHDVLAGVILAAGVVVAVLLALTPPAVRLVSPLVERLGRNDSDPEGRYGRRPVAAAGRHRAGPSLQHGRPMGDLPAEPHHFDPFRADLSQASDNGRHSGRF</sequence>
<feature type="domain" description="Phosphatidic acid phosphatase type 2/haloperoxidase" evidence="9">
    <location>
        <begin position="104"/>
        <end position="215"/>
    </location>
</feature>
<feature type="region of interest" description="Disordered" evidence="7">
    <location>
        <begin position="236"/>
        <end position="297"/>
    </location>
</feature>
<feature type="transmembrane region" description="Helical" evidence="8">
    <location>
        <begin position="100"/>
        <end position="118"/>
    </location>
</feature>
<dbReference type="CDD" id="cd01610">
    <property type="entry name" value="PAP2_like"/>
    <property type="match status" value="1"/>
</dbReference>
<evidence type="ECO:0000256" key="3">
    <source>
        <dbReference type="ARBA" id="ARBA00022692"/>
    </source>
</evidence>
<dbReference type="PANTHER" id="PTHR14969:SF62">
    <property type="entry name" value="DECAPRENYLPHOSPHORYL-5-PHOSPHORIBOSE PHOSPHATASE RV3807C-RELATED"/>
    <property type="match status" value="1"/>
</dbReference>
<dbReference type="PANTHER" id="PTHR14969">
    <property type="entry name" value="SPHINGOSINE-1-PHOSPHATE PHOSPHOHYDROLASE"/>
    <property type="match status" value="1"/>
</dbReference>
<evidence type="ECO:0000256" key="8">
    <source>
        <dbReference type="SAM" id="Phobius"/>
    </source>
</evidence>
<feature type="transmembrane region" description="Helical" evidence="8">
    <location>
        <begin position="177"/>
        <end position="194"/>
    </location>
</feature>
<name>A0ABW2T1G8_9ACTN</name>
<feature type="transmembrane region" description="Helical" evidence="8">
    <location>
        <begin position="72"/>
        <end position="93"/>
    </location>
</feature>
<comment type="caution">
    <text evidence="10">The sequence shown here is derived from an EMBL/GenBank/DDBJ whole genome shotgun (WGS) entry which is preliminary data.</text>
</comment>
<keyword evidence="4" id="KW-0378">Hydrolase</keyword>
<evidence type="ECO:0000256" key="6">
    <source>
        <dbReference type="ARBA" id="ARBA00023136"/>
    </source>
</evidence>
<evidence type="ECO:0000256" key="2">
    <source>
        <dbReference type="ARBA" id="ARBA00022475"/>
    </source>
</evidence>
<keyword evidence="6 8" id="KW-0472">Membrane</keyword>
<dbReference type="InterPro" id="IPR000326">
    <property type="entry name" value="PAP2/HPO"/>
</dbReference>
<reference evidence="11" key="1">
    <citation type="journal article" date="2019" name="Int. J. Syst. Evol. Microbiol.">
        <title>The Global Catalogue of Microorganisms (GCM) 10K type strain sequencing project: providing services to taxonomists for standard genome sequencing and annotation.</title>
        <authorList>
            <consortium name="The Broad Institute Genomics Platform"/>
            <consortium name="The Broad Institute Genome Sequencing Center for Infectious Disease"/>
            <person name="Wu L."/>
            <person name="Ma J."/>
        </authorList>
    </citation>
    <scope>NUCLEOTIDE SEQUENCE [LARGE SCALE GENOMIC DNA]</scope>
    <source>
        <strain evidence="11">JCM 10083</strain>
    </source>
</reference>
<keyword evidence="2" id="KW-1003">Cell membrane</keyword>
<dbReference type="Proteomes" id="UP001596514">
    <property type="component" value="Unassembled WGS sequence"/>
</dbReference>
<evidence type="ECO:0000256" key="1">
    <source>
        <dbReference type="ARBA" id="ARBA00004651"/>
    </source>
</evidence>
<keyword evidence="11" id="KW-1185">Reference proteome</keyword>
<proteinExistence type="predicted"/>
<dbReference type="Pfam" id="PF01569">
    <property type="entry name" value="PAP2"/>
    <property type="match status" value="1"/>
</dbReference>
<evidence type="ECO:0000256" key="4">
    <source>
        <dbReference type="ARBA" id="ARBA00022801"/>
    </source>
</evidence>
<feature type="compositionally biased region" description="Basic and acidic residues" evidence="7">
    <location>
        <begin position="272"/>
        <end position="281"/>
    </location>
</feature>
<dbReference type="Gene3D" id="1.20.144.10">
    <property type="entry name" value="Phosphatidic acid phosphatase type 2/haloperoxidase"/>
    <property type="match status" value="1"/>
</dbReference>
<evidence type="ECO:0000259" key="9">
    <source>
        <dbReference type="SMART" id="SM00014"/>
    </source>
</evidence>
<dbReference type="InterPro" id="IPR036938">
    <property type="entry name" value="PAP2/HPO_sf"/>
</dbReference>
<comment type="subcellular location">
    <subcellularLocation>
        <location evidence="1">Cell membrane</location>
        <topology evidence="1">Multi-pass membrane protein</topology>
    </subcellularLocation>
</comment>
<evidence type="ECO:0000256" key="5">
    <source>
        <dbReference type="ARBA" id="ARBA00022989"/>
    </source>
</evidence>